<gene>
    <name evidence="2" type="ORF">AAV32_01590</name>
    <name evidence="3" type="ORF">EV679_0933</name>
</gene>
<evidence type="ECO:0000313" key="4">
    <source>
        <dbReference type="Proteomes" id="UP000078084"/>
    </source>
</evidence>
<dbReference type="STRING" id="206506.AAV32_01590"/>
<dbReference type="RefSeq" id="WP_238591277.1">
    <property type="nucleotide sequence ID" value="NZ_CBCSEB010000002.1"/>
</dbReference>
<organism evidence="2 4">
    <name type="scientific">Kerstersia gyiorum</name>
    <dbReference type="NCBI Taxonomy" id="206506"/>
    <lineage>
        <taxon>Bacteria</taxon>
        <taxon>Pseudomonadati</taxon>
        <taxon>Pseudomonadota</taxon>
        <taxon>Betaproteobacteria</taxon>
        <taxon>Burkholderiales</taxon>
        <taxon>Alcaligenaceae</taxon>
        <taxon>Kerstersia</taxon>
    </lineage>
</organism>
<dbReference type="InterPro" id="IPR007621">
    <property type="entry name" value="TPM_dom"/>
</dbReference>
<dbReference type="EMBL" id="SGWZ01000001">
    <property type="protein sequence ID" value="RZS73729.1"/>
    <property type="molecule type" value="Genomic_DNA"/>
</dbReference>
<dbReference type="EMBL" id="LBNE01000001">
    <property type="protein sequence ID" value="KKO73443.1"/>
    <property type="molecule type" value="Genomic_DNA"/>
</dbReference>
<evidence type="ECO:0000259" key="1">
    <source>
        <dbReference type="Pfam" id="PF04536"/>
    </source>
</evidence>
<sequence length="166" mass="18397">MHPVVGKCLRAVGWSNLHGRWLRSRHFPPAVLKQLEQRISESETRHAGELVLAVEQALPDSQPDSLARALEVFGRLRVWDTPRRTGVLLYLCLGDHSIELVADRGVNVAKEDWAMLCASLQAYLARGEFAAGLEMAIAGIETRLEYCCPISDREDSEGLPNAPVVL</sequence>
<name>A0A171KX26_9BURK</name>
<comment type="caution">
    <text evidence="2">The sequence shown here is derived from an EMBL/GenBank/DDBJ whole genome shotgun (WGS) entry which is preliminary data.</text>
</comment>
<protein>
    <submittedName>
        <fullName evidence="3">TLP18.3/Psb32/MOLO-1 phosphatase superfamily protein</fullName>
    </submittedName>
</protein>
<evidence type="ECO:0000313" key="2">
    <source>
        <dbReference type="EMBL" id="KKO73443.1"/>
    </source>
</evidence>
<accession>A0A171KX26</accession>
<reference evidence="2 4" key="1">
    <citation type="submission" date="2015-04" db="EMBL/GenBank/DDBJ databases">
        <title>Genome sequence of Kerstersia gyiorum CG1.</title>
        <authorList>
            <person name="Greninger A.L."/>
            <person name="Kozyreva V."/>
            <person name="Chaturvedi V."/>
        </authorList>
    </citation>
    <scope>NUCLEOTIDE SEQUENCE [LARGE SCALE GENOMIC DNA]</scope>
    <source>
        <strain evidence="2 4">CG1</strain>
    </source>
</reference>
<dbReference type="Proteomes" id="UP000078084">
    <property type="component" value="Unassembled WGS sequence"/>
</dbReference>
<dbReference type="AlphaFoldDB" id="A0A171KX26"/>
<evidence type="ECO:0000313" key="3">
    <source>
        <dbReference type="EMBL" id="RZS73729.1"/>
    </source>
</evidence>
<reference evidence="3 5" key="2">
    <citation type="submission" date="2019-02" db="EMBL/GenBank/DDBJ databases">
        <title>Genomic Encyclopedia of Type Strains, Phase IV (KMG-IV): sequencing the most valuable type-strain genomes for metagenomic binning, comparative biology and taxonomic classification.</title>
        <authorList>
            <person name="Goeker M."/>
        </authorList>
    </citation>
    <scope>NUCLEOTIDE SEQUENCE [LARGE SCALE GENOMIC DNA]</scope>
    <source>
        <strain evidence="3 5">DSM 16618</strain>
    </source>
</reference>
<proteinExistence type="predicted"/>
<dbReference type="Proteomes" id="UP000292039">
    <property type="component" value="Unassembled WGS sequence"/>
</dbReference>
<dbReference type="GeneID" id="99727568"/>
<feature type="domain" description="TPM" evidence="1">
    <location>
        <begin position="29"/>
        <end position="142"/>
    </location>
</feature>
<dbReference type="Gene3D" id="3.10.310.50">
    <property type="match status" value="1"/>
</dbReference>
<dbReference type="Pfam" id="PF04536">
    <property type="entry name" value="TPM_phosphatase"/>
    <property type="match status" value="1"/>
</dbReference>
<dbReference type="PATRIC" id="fig|206506.3.peg.356"/>
<keyword evidence="4" id="KW-1185">Reference proteome</keyword>
<evidence type="ECO:0000313" key="5">
    <source>
        <dbReference type="Proteomes" id="UP000292039"/>
    </source>
</evidence>